<dbReference type="Gene3D" id="3.40.50.2000">
    <property type="entry name" value="Glycogen Phosphorylase B"/>
    <property type="match status" value="2"/>
</dbReference>
<dbReference type="PANTHER" id="PTHR45947:SF3">
    <property type="entry name" value="SULFOQUINOVOSYL TRANSFERASE SQD2"/>
    <property type="match status" value="1"/>
</dbReference>
<dbReference type="GO" id="GO:0016757">
    <property type="term" value="F:glycosyltransferase activity"/>
    <property type="evidence" value="ECO:0007669"/>
    <property type="project" value="InterPro"/>
</dbReference>
<feature type="domain" description="Glycosyl transferase family 1" evidence="1">
    <location>
        <begin position="183"/>
        <end position="336"/>
    </location>
</feature>
<proteinExistence type="predicted"/>
<dbReference type="EMBL" id="MG813924">
    <property type="protein sequence ID" value="AVR65347.1"/>
    <property type="molecule type" value="Genomic_DNA"/>
</dbReference>
<keyword evidence="3" id="KW-0614">Plasmid</keyword>
<keyword evidence="3" id="KW-0808">Transferase</keyword>
<geneLocation type="plasmid" evidence="3">
    <name>pLd10</name>
</geneLocation>
<dbReference type="Pfam" id="PF13439">
    <property type="entry name" value="Glyco_transf_4"/>
    <property type="match status" value="1"/>
</dbReference>
<dbReference type="PANTHER" id="PTHR45947">
    <property type="entry name" value="SULFOQUINOVOSYL TRANSFERASE SQD2"/>
    <property type="match status" value="1"/>
</dbReference>
<dbReference type="Pfam" id="PF00534">
    <property type="entry name" value="Glycos_transf_1"/>
    <property type="match status" value="1"/>
</dbReference>
<gene>
    <name evidence="3" type="primary">epsO</name>
    <name evidence="3" type="ORF">pLd10_43</name>
</gene>
<evidence type="ECO:0000259" key="2">
    <source>
        <dbReference type="Pfam" id="PF13439"/>
    </source>
</evidence>
<dbReference type="AlphaFoldDB" id="A0A2R4AKT5"/>
<evidence type="ECO:0000259" key="1">
    <source>
        <dbReference type="Pfam" id="PF00534"/>
    </source>
</evidence>
<accession>A0A2R4AKT5</accession>
<dbReference type="InterPro" id="IPR001296">
    <property type="entry name" value="Glyco_trans_1"/>
</dbReference>
<reference evidence="3" key="1">
    <citation type="journal article" date="2018" name="Appl. Environ. Microbiol.">
        <title>Dynamics in copy numbers of five plasmids of a dairy Lactococcus lactis in dairy-related conditions including near-zero growth rates.</title>
        <authorList>
            <person name="van Mastrigt O."/>
            <person name="Lommers M.M.A.N."/>
            <person name="de Vries Y.C."/>
            <person name="Abee T."/>
            <person name="Smid E.J."/>
        </authorList>
    </citation>
    <scope>NUCLEOTIDE SEQUENCE</scope>
    <source>
        <strain evidence="3">FM03P</strain>
        <plasmid evidence="3">pLd10</plasmid>
    </source>
</reference>
<dbReference type="InterPro" id="IPR028098">
    <property type="entry name" value="Glyco_trans_4-like_N"/>
</dbReference>
<organism evidence="3">
    <name type="scientific">Lactococcus lactis subsp. lactis bv. diacetylactis</name>
    <dbReference type="NCBI Taxonomy" id="44688"/>
    <lineage>
        <taxon>Bacteria</taxon>
        <taxon>Bacillati</taxon>
        <taxon>Bacillota</taxon>
        <taxon>Bacilli</taxon>
        <taxon>Lactobacillales</taxon>
        <taxon>Streptococcaceae</taxon>
        <taxon>Lactococcus</taxon>
    </lineage>
</organism>
<dbReference type="SUPFAM" id="SSF53756">
    <property type="entry name" value="UDP-Glycosyltransferase/glycogen phosphorylase"/>
    <property type="match status" value="1"/>
</dbReference>
<name>A0A2R4AKT5_LACLL</name>
<evidence type="ECO:0000313" key="3">
    <source>
        <dbReference type="EMBL" id="AVR65347.1"/>
    </source>
</evidence>
<protein>
    <submittedName>
        <fullName evidence="3">Glycosyltransferase family 1 protein</fullName>
    </submittedName>
</protein>
<feature type="domain" description="Glycosyltransferase subfamily 4-like N-terminal" evidence="2">
    <location>
        <begin position="15"/>
        <end position="176"/>
    </location>
</feature>
<dbReference type="RefSeq" id="WP_172692785.1">
    <property type="nucleotide sequence ID" value="NZ_MG813924.1"/>
</dbReference>
<dbReference type="InterPro" id="IPR050194">
    <property type="entry name" value="Glycosyltransferase_grp1"/>
</dbReference>
<sequence length="361" mass="41015">MSTKKVLEVVERLDGGVYTHVKTLINAISPSCSMRADLFVGPLGKLSGIHAHMIQSKYFDRTKGPNLFRTVFELHAQIRLHNYLIVHAHSTFSGLVVRIYQFLFDRTHQRKYVYTPHAFFSEKPMGRVKFRVVQYIERWMLRGFDTVIHVSSEEAEFSENYRLVRQDKIRIVPNGLPDIIPNLSFKDNNLIVMVGRVDKQKNPERFIAIANSVHAIIPSIKFLYIGGGELLPKLQDECSKLSFVDFVGPQDGVQAFLEKASLFMSTSLYEGLPFAVIEAMRSGLPVALSKVTGHAELVDGNGILFRLSDSDQKIADRIANLMNDSENLQLMGEKSRDLFLKKYTSSIMVGKILDIYRILLM</sequence>